<dbReference type="SUPFAM" id="SSF111337">
    <property type="entry name" value="QueA-like"/>
    <property type="match status" value="1"/>
</dbReference>
<evidence type="ECO:0000256" key="3">
    <source>
        <dbReference type="ARBA" id="ARBA00022691"/>
    </source>
</evidence>
<dbReference type="InterPro" id="IPR042118">
    <property type="entry name" value="QueA_dom1"/>
</dbReference>
<dbReference type="PANTHER" id="PTHR30307:SF0">
    <property type="entry name" value="S-ADENOSYLMETHIONINE:TRNA RIBOSYLTRANSFERASE-ISOMERASE"/>
    <property type="match status" value="1"/>
</dbReference>
<dbReference type="Gene3D" id="3.40.1780.10">
    <property type="entry name" value="QueA-like"/>
    <property type="match status" value="1"/>
</dbReference>
<keyword evidence="2 5" id="KW-0808">Transferase</keyword>
<comment type="similarity">
    <text evidence="5">Belongs to the QueA family.</text>
</comment>
<dbReference type="GO" id="GO:0008616">
    <property type="term" value="P:tRNA queuosine(34) biosynthetic process"/>
    <property type="evidence" value="ECO:0007669"/>
    <property type="project" value="UniProtKB-UniRule"/>
</dbReference>
<dbReference type="PANTHER" id="PTHR30307">
    <property type="entry name" value="S-ADENOSYLMETHIONINE:TRNA RIBOSYLTRANSFERASE-ISOMERASE"/>
    <property type="match status" value="1"/>
</dbReference>
<reference evidence="6 7" key="1">
    <citation type="journal article" date="2015" name="Nature">
        <title>rRNA introns, odd ribosomes, and small enigmatic genomes across a large radiation of phyla.</title>
        <authorList>
            <person name="Brown C.T."/>
            <person name="Hug L.A."/>
            <person name="Thomas B.C."/>
            <person name="Sharon I."/>
            <person name="Castelle C.J."/>
            <person name="Singh A."/>
            <person name="Wilkins M.J."/>
            <person name="Williams K.H."/>
            <person name="Banfield J.F."/>
        </authorList>
    </citation>
    <scope>NUCLEOTIDE SEQUENCE [LARGE SCALE GENOMIC DNA]</scope>
</reference>
<keyword evidence="6" id="KW-0413">Isomerase</keyword>
<evidence type="ECO:0000313" key="6">
    <source>
        <dbReference type="EMBL" id="KKT51625.1"/>
    </source>
</evidence>
<comment type="subunit">
    <text evidence="5">Monomer.</text>
</comment>
<sequence>MINFTTTRHAECSGRPLVPEGEIIWDNNTVNLSNFHFDLPDELIGQQAIEPRDSCKLLVVNRQNQSLSHHVFRDLADLLDDQYVLVLNDTKVFPARLFGTKESGGKIEVLLLKHTSLDTFECIVRGKIKVGQNLIFGSNLAGSVITKSEEGEISLKFNFSGPDLIAKIDELGKTPLPPYIHSADEEKELREKYQTVYAREKGSAAAPTAGLHFTPELLEKLAGKGVQIEKITLHVGLGTFKPVTEEQIVSKTLHSESFWLTSAVADRLNLAKRSGKKIIAVGTTTCRVLESQADESGKLTAGEGETNIFIQPGYRFKFIDGLITNFHLPSTSLLMLVTALISAPNSPARLENFPDSLMGRAYTEAIKNKYKFFSFGDAMLIL</sequence>
<dbReference type="NCBIfam" id="NF001140">
    <property type="entry name" value="PRK00147.1"/>
    <property type="match status" value="1"/>
</dbReference>
<evidence type="ECO:0000313" key="7">
    <source>
        <dbReference type="Proteomes" id="UP000034006"/>
    </source>
</evidence>
<dbReference type="Proteomes" id="UP000034006">
    <property type="component" value="Unassembled WGS sequence"/>
</dbReference>
<evidence type="ECO:0000256" key="5">
    <source>
        <dbReference type="HAMAP-Rule" id="MF_00113"/>
    </source>
</evidence>
<accession>A0A0G1HXH6</accession>
<comment type="subcellular location">
    <subcellularLocation>
        <location evidence="5">Cytoplasm</location>
    </subcellularLocation>
</comment>
<keyword evidence="1 5" id="KW-0963">Cytoplasm</keyword>
<evidence type="ECO:0000256" key="1">
    <source>
        <dbReference type="ARBA" id="ARBA00022490"/>
    </source>
</evidence>
<comment type="function">
    <text evidence="5">Transfers and isomerizes the ribose moiety from AdoMet to the 7-aminomethyl group of 7-deazaguanine (preQ1-tRNA) to give epoxyqueuosine (oQ-tRNA).</text>
</comment>
<dbReference type="FunFam" id="2.40.10.240:FF:000002">
    <property type="entry name" value="S-adenosylmethionine:tRNA ribosyltransferase-isomerase"/>
    <property type="match status" value="1"/>
</dbReference>
<comment type="catalytic activity">
    <reaction evidence="5">
        <text>7-aminomethyl-7-carbaguanosine(34) in tRNA + S-adenosyl-L-methionine = epoxyqueuosine(34) in tRNA + adenine + L-methionine + 2 H(+)</text>
        <dbReference type="Rhea" id="RHEA:32155"/>
        <dbReference type="Rhea" id="RHEA-COMP:10342"/>
        <dbReference type="Rhea" id="RHEA-COMP:18582"/>
        <dbReference type="ChEBI" id="CHEBI:15378"/>
        <dbReference type="ChEBI" id="CHEBI:16708"/>
        <dbReference type="ChEBI" id="CHEBI:57844"/>
        <dbReference type="ChEBI" id="CHEBI:59789"/>
        <dbReference type="ChEBI" id="CHEBI:82833"/>
        <dbReference type="ChEBI" id="CHEBI:194443"/>
        <dbReference type="EC" id="2.4.99.17"/>
    </reaction>
</comment>
<gene>
    <name evidence="5" type="primary">queA</name>
    <name evidence="6" type="ORF">UW44_C0010G0063</name>
</gene>
<dbReference type="EC" id="2.4.99.17" evidence="5"/>
<comment type="pathway">
    <text evidence="5">tRNA modification; tRNA-queuosine biosynthesis.</text>
</comment>
<dbReference type="STRING" id="1618387.UW44_C0010G0063"/>
<proteinExistence type="inferred from homology"/>
<dbReference type="InterPro" id="IPR003699">
    <property type="entry name" value="QueA"/>
</dbReference>
<dbReference type="Pfam" id="PF02547">
    <property type="entry name" value="Queuosine_synth"/>
    <property type="match status" value="1"/>
</dbReference>
<dbReference type="InterPro" id="IPR036100">
    <property type="entry name" value="QueA_sf"/>
</dbReference>
<dbReference type="NCBIfam" id="TIGR00113">
    <property type="entry name" value="queA"/>
    <property type="match status" value="1"/>
</dbReference>
<dbReference type="GO" id="GO:0005737">
    <property type="term" value="C:cytoplasm"/>
    <property type="evidence" value="ECO:0007669"/>
    <property type="project" value="UniProtKB-SubCell"/>
</dbReference>
<evidence type="ECO:0000256" key="2">
    <source>
        <dbReference type="ARBA" id="ARBA00022679"/>
    </source>
</evidence>
<dbReference type="AlphaFoldDB" id="A0A0G1HXH6"/>
<protein>
    <recommendedName>
        <fullName evidence="5">S-adenosylmethionine:tRNA ribosyltransferase-isomerase</fullName>
        <ecNumber evidence="5">2.4.99.17</ecNumber>
    </recommendedName>
    <alternativeName>
        <fullName evidence="5">Queuosine biosynthesis protein QueA</fullName>
    </alternativeName>
</protein>
<dbReference type="PATRIC" id="fig|1618387.3.peg.868"/>
<comment type="caution">
    <text evidence="6">The sequence shown here is derived from an EMBL/GenBank/DDBJ whole genome shotgun (WGS) entry which is preliminary data.</text>
</comment>
<dbReference type="GO" id="GO:0051075">
    <property type="term" value="F:S-adenosylmethionine:tRNA ribosyltransferase-isomerase activity"/>
    <property type="evidence" value="ECO:0007669"/>
    <property type="project" value="UniProtKB-EC"/>
</dbReference>
<dbReference type="UniPathway" id="UPA00392"/>
<keyword evidence="4 5" id="KW-0671">Queuosine biosynthesis</keyword>
<dbReference type="HAMAP" id="MF_00113">
    <property type="entry name" value="QueA"/>
    <property type="match status" value="1"/>
</dbReference>
<evidence type="ECO:0000256" key="4">
    <source>
        <dbReference type="ARBA" id="ARBA00022785"/>
    </source>
</evidence>
<dbReference type="InterPro" id="IPR042119">
    <property type="entry name" value="QueA_dom2"/>
</dbReference>
<dbReference type="EMBL" id="LCIH01000010">
    <property type="protein sequence ID" value="KKT51625.1"/>
    <property type="molecule type" value="Genomic_DNA"/>
</dbReference>
<keyword evidence="3 5" id="KW-0949">S-adenosyl-L-methionine</keyword>
<dbReference type="Gene3D" id="2.40.10.240">
    <property type="entry name" value="QueA-like"/>
    <property type="match status" value="1"/>
</dbReference>
<organism evidence="6 7">
    <name type="scientific">Candidatus Collierbacteria bacterium GW2011_GWB2_44_22</name>
    <dbReference type="NCBI Taxonomy" id="1618387"/>
    <lineage>
        <taxon>Bacteria</taxon>
        <taxon>Candidatus Collieribacteriota</taxon>
    </lineage>
</organism>
<name>A0A0G1HXH6_9BACT</name>